<dbReference type="Proteomes" id="UP001177023">
    <property type="component" value="Unassembled WGS sequence"/>
</dbReference>
<evidence type="ECO:0000256" key="4">
    <source>
        <dbReference type="SAM" id="MobiDB-lite"/>
    </source>
</evidence>
<feature type="compositionally biased region" description="Basic and acidic residues" evidence="4">
    <location>
        <begin position="162"/>
        <end position="177"/>
    </location>
</feature>
<evidence type="ECO:0000313" key="8">
    <source>
        <dbReference type="Proteomes" id="UP001177023"/>
    </source>
</evidence>
<keyword evidence="2 3" id="KW-0694">RNA-binding</keyword>
<comment type="caution">
    <text evidence="7">The sequence shown here is derived from an EMBL/GenBank/DDBJ whole genome shotgun (WGS) entry which is preliminary data.</text>
</comment>
<dbReference type="InterPro" id="IPR012677">
    <property type="entry name" value="Nucleotide-bd_a/b_plait_sf"/>
</dbReference>
<dbReference type="AlphaFoldDB" id="A0AA36GBL5"/>
<feature type="compositionally biased region" description="Basic and acidic residues" evidence="4">
    <location>
        <begin position="193"/>
        <end position="206"/>
    </location>
</feature>
<evidence type="ECO:0000259" key="5">
    <source>
        <dbReference type="PROSITE" id="PS50102"/>
    </source>
</evidence>
<dbReference type="InterPro" id="IPR002075">
    <property type="entry name" value="NTF2_dom"/>
</dbReference>
<dbReference type="SUPFAM" id="SSF54427">
    <property type="entry name" value="NTF2-like"/>
    <property type="match status" value="1"/>
</dbReference>
<dbReference type="PROSITE" id="PS50177">
    <property type="entry name" value="NTF2_DOMAIN"/>
    <property type="match status" value="1"/>
</dbReference>
<name>A0AA36GBL5_9BILA</name>
<dbReference type="GO" id="GO:0005829">
    <property type="term" value="C:cytosol"/>
    <property type="evidence" value="ECO:0007669"/>
    <property type="project" value="TreeGrafter"/>
</dbReference>
<feature type="compositionally biased region" description="Polar residues" evidence="4">
    <location>
        <begin position="270"/>
        <end position="281"/>
    </location>
</feature>
<evidence type="ECO:0000256" key="3">
    <source>
        <dbReference type="PROSITE-ProRule" id="PRU00176"/>
    </source>
</evidence>
<dbReference type="SUPFAM" id="SSF54928">
    <property type="entry name" value="RNA-binding domain, RBD"/>
    <property type="match status" value="1"/>
</dbReference>
<feature type="domain" description="RRM" evidence="5">
    <location>
        <begin position="291"/>
        <end position="382"/>
    </location>
</feature>
<dbReference type="EMBL" id="CATQJA010002657">
    <property type="protein sequence ID" value="CAJ0579515.1"/>
    <property type="molecule type" value="Genomic_DNA"/>
</dbReference>
<sequence length="431" mass="47345">MDGSAESNAASTYVEIGRQFVQHYYTMLAERPNDAHRYYGDKSILTHNGKWAIGSEDIQKAIDDSKFHDSKFRIYSIKGAPTLANGVAIQVVGEISTADTGLRKFSQTFVLGQQITNKFYIFNDIFTFSDQLFGKESESAEATSTPAPLPETKLNGHTRTPQKKEQQLTVDNERHQELPSPINSGPKTPNAKKVPERSHDKQRGEPPCDPAPPKQQVQQQAPPPQQQQQQPVQPAVPAQPRSWAAIAGHNSSTAPTNPAPVAAPTRAITRPTNSLPNSQPTPHAKQDEESRTLHVKNIGYQKEKLSDEDVSAATAEIISYFSEFGPVDSFKFPISNFGAQRRSDLYGFLVMKLEADAQKILEAAGKTEGAVPRGLKVDVPSFNFSGEIFVDRGRRTNDNRGRGGYARGGSFRGGPRAPGAHRGNFRGNHMQ</sequence>
<accession>A0AA36GBL5</accession>
<dbReference type="PANTHER" id="PTHR10693">
    <property type="entry name" value="RAS GTPASE-ACTIVATING PROTEIN-BINDING PROTEIN"/>
    <property type="match status" value="1"/>
</dbReference>
<dbReference type="GO" id="GO:1990904">
    <property type="term" value="C:ribonucleoprotein complex"/>
    <property type="evidence" value="ECO:0007669"/>
    <property type="project" value="TreeGrafter"/>
</dbReference>
<evidence type="ECO:0000256" key="2">
    <source>
        <dbReference type="ARBA" id="ARBA00022884"/>
    </source>
</evidence>
<dbReference type="GO" id="GO:0010494">
    <property type="term" value="C:cytoplasmic stress granule"/>
    <property type="evidence" value="ECO:0007669"/>
    <property type="project" value="UniProtKB-SubCell"/>
</dbReference>
<dbReference type="GO" id="GO:0003729">
    <property type="term" value="F:mRNA binding"/>
    <property type="evidence" value="ECO:0007669"/>
    <property type="project" value="TreeGrafter"/>
</dbReference>
<protein>
    <recommendedName>
        <fullName evidence="9">NTF2 domain-containing protein</fullName>
    </recommendedName>
</protein>
<feature type="domain" description="NTF2" evidence="6">
    <location>
        <begin position="16"/>
        <end position="128"/>
    </location>
</feature>
<dbReference type="Gene3D" id="3.30.70.330">
    <property type="match status" value="1"/>
</dbReference>
<keyword evidence="8" id="KW-1185">Reference proteome</keyword>
<proteinExistence type="predicted"/>
<organism evidence="7 8">
    <name type="scientific">Mesorhabditis spiculigera</name>
    <dbReference type="NCBI Taxonomy" id="96644"/>
    <lineage>
        <taxon>Eukaryota</taxon>
        <taxon>Metazoa</taxon>
        <taxon>Ecdysozoa</taxon>
        <taxon>Nematoda</taxon>
        <taxon>Chromadorea</taxon>
        <taxon>Rhabditida</taxon>
        <taxon>Rhabditina</taxon>
        <taxon>Rhabditomorpha</taxon>
        <taxon>Rhabditoidea</taxon>
        <taxon>Rhabditidae</taxon>
        <taxon>Mesorhabditinae</taxon>
        <taxon>Mesorhabditis</taxon>
    </lineage>
</organism>
<feature type="non-terminal residue" evidence="7">
    <location>
        <position position="1"/>
    </location>
</feature>
<dbReference type="InterPro" id="IPR000504">
    <property type="entry name" value="RRM_dom"/>
</dbReference>
<evidence type="ECO:0008006" key="9">
    <source>
        <dbReference type="Google" id="ProtNLM"/>
    </source>
</evidence>
<feature type="region of interest" description="Disordered" evidence="4">
    <location>
        <begin position="393"/>
        <end position="431"/>
    </location>
</feature>
<dbReference type="InterPro" id="IPR039539">
    <property type="entry name" value="Ras_GTPase_bind_prot"/>
</dbReference>
<dbReference type="InterPro" id="IPR032710">
    <property type="entry name" value="NTF2-like_dom_sf"/>
</dbReference>
<dbReference type="InterPro" id="IPR018222">
    <property type="entry name" value="Nuclear_transport_factor_2_euk"/>
</dbReference>
<dbReference type="Pfam" id="PF02136">
    <property type="entry name" value="NTF2"/>
    <property type="match status" value="1"/>
</dbReference>
<dbReference type="InterPro" id="IPR035979">
    <property type="entry name" value="RBD_domain_sf"/>
</dbReference>
<dbReference type="PROSITE" id="PS50102">
    <property type="entry name" value="RRM"/>
    <property type="match status" value="1"/>
</dbReference>
<feature type="region of interest" description="Disordered" evidence="4">
    <location>
        <begin position="137"/>
        <end position="292"/>
    </location>
</feature>
<comment type="subcellular location">
    <subcellularLocation>
        <location evidence="1">Cytoplasm</location>
        <location evidence="1">Stress granule</location>
    </subcellularLocation>
</comment>
<feature type="compositionally biased region" description="Gly residues" evidence="4">
    <location>
        <begin position="402"/>
        <end position="412"/>
    </location>
</feature>
<evidence type="ECO:0000259" key="6">
    <source>
        <dbReference type="PROSITE" id="PS50177"/>
    </source>
</evidence>
<dbReference type="CDD" id="cd00780">
    <property type="entry name" value="NTF2"/>
    <property type="match status" value="1"/>
</dbReference>
<feature type="compositionally biased region" description="Low complexity" evidence="4">
    <location>
        <begin position="413"/>
        <end position="422"/>
    </location>
</feature>
<feature type="compositionally biased region" description="Low complexity" evidence="4">
    <location>
        <begin position="253"/>
        <end position="265"/>
    </location>
</feature>
<reference evidence="7" key="1">
    <citation type="submission" date="2023-06" db="EMBL/GenBank/DDBJ databases">
        <authorList>
            <person name="Delattre M."/>
        </authorList>
    </citation>
    <scope>NUCLEOTIDE SEQUENCE</scope>
    <source>
        <strain evidence="7">AF72</strain>
    </source>
</reference>
<feature type="compositionally biased region" description="Low complexity" evidence="4">
    <location>
        <begin position="214"/>
        <end position="240"/>
    </location>
</feature>
<evidence type="ECO:0000313" key="7">
    <source>
        <dbReference type="EMBL" id="CAJ0579515.1"/>
    </source>
</evidence>
<dbReference type="PANTHER" id="PTHR10693:SF20">
    <property type="entry name" value="AT27578P"/>
    <property type="match status" value="1"/>
</dbReference>
<evidence type="ECO:0000256" key="1">
    <source>
        <dbReference type="ARBA" id="ARBA00004210"/>
    </source>
</evidence>
<dbReference type="Gene3D" id="3.10.450.50">
    <property type="match status" value="1"/>
</dbReference>
<gene>
    <name evidence="7" type="ORF">MSPICULIGERA_LOCUS17731</name>
</gene>